<dbReference type="InterPro" id="IPR053905">
    <property type="entry name" value="EF-G-like_DII"/>
</dbReference>
<dbReference type="Gene3D" id="3.40.50.300">
    <property type="entry name" value="P-loop containing nucleotide triphosphate hydrolases"/>
    <property type="match status" value="1"/>
</dbReference>
<dbReference type="CDD" id="cd03702">
    <property type="entry name" value="IF2_mtIF2_II"/>
    <property type="match status" value="1"/>
</dbReference>
<dbReference type="GO" id="GO:0003743">
    <property type="term" value="F:translation initiation factor activity"/>
    <property type="evidence" value="ECO:0007669"/>
    <property type="project" value="UniProtKB-UniRule"/>
</dbReference>
<dbReference type="FunFam" id="3.40.50.300:FF:000019">
    <property type="entry name" value="Translation initiation factor IF-2"/>
    <property type="match status" value="1"/>
</dbReference>
<keyword evidence="16" id="KW-1185">Reference proteome</keyword>
<dbReference type="NCBIfam" id="TIGR00487">
    <property type="entry name" value="IF-2"/>
    <property type="match status" value="1"/>
</dbReference>
<evidence type="ECO:0000256" key="9">
    <source>
        <dbReference type="RuleBase" id="RU000644"/>
    </source>
</evidence>
<dbReference type="KEGG" id="ock:EXM22_06485"/>
<dbReference type="SUPFAM" id="SSF52540">
    <property type="entry name" value="P-loop containing nucleoside triphosphate hydrolases"/>
    <property type="match status" value="1"/>
</dbReference>
<feature type="domain" description="Translation initiation factor IF-2 N-terminal" evidence="12">
    <location>
        <begin position="357"/>
        <end position="407"/>
    </location>
</feature>
<protein>
    <recommendedName>
        <fullName evidence="2 8">Translation initiation factor IF-2</fullName>
    </recommendedName>
</protein>
<dbReference type="Gene3D" id="3.40.50.10050">
    <property type="entry name" value="Translation initiation factor IF- 2, domain 3"/>
    <property type="match status" value="1"/>
</dbReference>
<feature type="binding site" evidence="8">
    <location>
        <begin position="542"/>
        <end position="545"/>
    </location>
    <ligand>
        <name>GTP</name>
        <dbReference type="ChEBI" id="CHEBI:37565"/>
    </ligand>
</feature>
<proteinExistence type="inferred from homology"/>
<dbReference type="PANTHER" id="PTHR43381:SF5">
    <property type="entry name" value="TR-TYPE G DOMAIN-CONTAINING PROTEIN"/>
    <property type="match status" value="1"/>
</dbReference>
<dbReference type="NCBIfam" id="TIGR00231">
    <property type="entry name" value="small_GTP"/>
    <property type="match status" value="1"/>
</dbReference>
<dbReference type="RefSeq" id="WP_149485732.1">
    <property type="nucleotide sequence ID" value="NZ_CP036150.1"/>
</dbReference>
<accession>A0A5C1QNA0</accession>
<dbReference type="CDD" id="cd01887">
    <property type="entry name" value="IF2_eIF5B"/>
    <property type="match status" value="1"/>
</dbReference>
<comment type="function">
    <text evidence="7 8 9">One of the essential components for the initiation of protein synthesis. Protects formylmethionyl-tRNA from spontaneous hydrolysis and promotes its binding to the 30S ribosomal subunits. Also involved in the hydrolysis of GTP during the formation of the 70S ribosomal complex.</text>
</comment>
<evidence type="ECO:0000256" key="7">
    <source>
        <dbReference type="ARBA" id="ARBA00025162"/>
    </source>
</evidence>
<name>A0A5C1QNA0_9SPIO</name>
<dbReference type="InterPro" id="IPR023115">
    <property type="entry name" value="TIF_IF2_dom3"/>
</dbReference>
<dbReference type="InterPro" id="IPR015760">
    <property type="entry name" value="TIF_IF2"/>
</dbReference>
<feature type="region of interest" description="Disordered" evidence="10">
    <location>
        <begin position="1"/>
        <end position="31"/>
    </location>
</feature>
<sequence length="940" mass="100763">MSEDLDKKEPKATLIKHKKAEAPPVTEAADTKKKVVVVKKKVVVKKAHKVVATKDTASEETKTKPVAAKKVSPETSTPSEDSAKTSAPPKKPAPRNPDRVSNSSRGTGRAGNLSGESRAPRPSGGRAGNYAPGGRNFERPRSGDDSNNQSQNGGYRSNPSQGSGYRPSGQGNSTYRPGPRSGNSTYRPGPSGGNSTYRPGPSGGNSTYRPGPSGGNSTYRPGGQSGGYRPGGQSSGNQSGGYRQGNQGGGYRPGGQSGGYRPGGQGGSTPNRGGFRPSGPGGPNRGGFRPGGSNAGGGAPKESLSDSQKSASKKFFKSKKGVKSYQKKKAENTEKLYQIKKKTINTTNPVPKEIDIMEVVTVSELARKMNLKASDLISKLMGMGMMVTINQQIDAETATILADDYNCKVKLVSLYDETLIESEEDKEKDLKTRPPVIAVVGHVDHGKTKLLDALRNTDVVSSEHGGITQHIGAYTIKSKDGHDLTFLDTPGHAAFTLMRARGAQVADIVVLVVAANDGVMPQTIEAINHAKDANVPIVIAVNKMDLPDANPDRVKQQLSEYNLMPDSWGGTTQFVELSALKGEGIQDLVDVLILESEIMELKANWNCRAEGKVIESKVDQGRGIVSTVLVERGILKVGDSFVAGVFPGKVRAMFNYKGEKVDEATPSMPVEILGFSGIPGSGDPFQVTENERVARQYGDKRQELRKMESAKNVKKITLDNLYDSIQSGSVQELNVIIKGDVHGSVEALQQALEKLSTPEIRLVCKHAAAGAIIENDVNLAVASNAIIIGFHVRPTPKAQMVAEREKVEIRKYNIIYDAVEDIKTAMEGMLVPDLEEQVVGKVEVRETFKVPKIGVIAGCMVTSGIVTRKSNVHVIRDGIQVHTGPISSLKRFKDDAKEVREGFECGLSIENYVDIKVGDELEVFIMKEIAKKLGEPTASE</sequence>
<dbReference type="FunFam" id="2.40.30.10:FF:000054">
    <property type="entry name" value="Translation initiation factor IF-2"/>
    <property type="match status" value="1"/>
</dbReference>
<evidence type="ECO:0000256" key="2">
    <source>
        <dbReference type="ARBA" id="ARBA00020675"/>
    </source>
</evidence>
<feature type="compositionally biased region" description="Low complexity" evidence="10">
    <location>
        <begin position="268"/>
        <end position="278"/>
    </location>
</feature>
<dbReference type="PANTHER" id="PTHR43381">
    <property type="entry name" value="TRANSLATION INITIATION FACTOR IF-2-RELATED"/>
    <property type="match status" value="1"/>
</dbReference>
<evidence type="ECO:0000256" key="4">
    <source>
        <dbReference type="ARBA" id="ARBA00022741"/>
    </source>
</evidence>
<dbReference type="Pfam" id="PF04760">
    <property type="entry name" value="IF2_N"/>
    <property type="match status" value="1"/>
</dbReference>
<dbReference type="InterPro" id="IPR000795">
    <property type="entry name" value="T_Tr_GTP-bd_dom"/>
</dbReference>
<dbReference type="Pfam" id="PF22042">
    <property type="entry name" value="EF-G_D2"/>
    <property type="match status" value="1"/>
</dbReference>
<dbReference type="InterPro" id="IPR044145">
    <property type="entry name" value="IF2_II"/>
</dbReference>
<comment type="caution">
    <text evidence="8">Lacks conserved residue(s) required for the propagation of feature annotation.</text>
</comment>
<feature type="binding site" evidence="8">
    <location>
        <begin position="488"/>
        <end position="492"/>
    </location>
    <ligand>
        <name>GTP</name>
        <dbReference type="ChEBI" id="CHEBI:37565"/>
    </ligand>
</feature>
<dbReference type="Pfam" id="PF00009">
    <property type="entry name" value="GTP_EFTU"/>
    <property type="match status" value="1"/>
</dbReference>
<comment type="similarity">
    <text evidence="1 8 9">Belongs to the TRAFAC class translation factor GTPase superfamily. Classic translation factor GTPase family. IF-2 subfamily.</text>
</comment>
<evidence type="ECO:0000256" key="6">
    <source>
        <dbReference type="ARBA" id="ARBA00023134"/>
    </source>
</evidence>
<gene>
    <name evidence="8" type="primary">infB</name>
    <name evidence="15" type="ORF">EXM22_06485</name>
</gene>
<keyword evidence="4 8" id="KW-0547">Nucleotide-binding</keyword>
<feature type="compositionally biased region" description="Basic and acidic residues" evidence="10">
    <location>
        <begin position="1"/>
        <end position="11"/>
    </location>
</feature>
<feature type="compositionally biased region" description="Gly residues" evidence="10">
    <location>
        <begin position="279"/>
        <end position="299"/>
    </location>
</feature>
<dbReference type="InterPro" id="IPR000178">
    <property type="entry name" value="TF_IF2_bacterial-like"/>
</dbReference>
<evidence type="ECO:0000256" key="8">
    <source>
        <dbReference type="HAMAP-Rule" id="MF_00100"/>
    </source>
</evidence>
<feature type="compositionally biased region" description="Basic residues" evidence="10">
    <location>
        <begin position="311"/>
        <end position="327"/>
    </location>
</feature>
<dbReference type="AlphaFoldDB" id="A0A5C1QNA0"/>
<dbReference type="CDD" id="cd03692">
    <property type="entry name" value="mtIF2_IVc"/>
    <property type="match status" value="1"/>
</dbReference>
<feature type="domain" description="Elongation factor G-like" evidence="14">
    <location>
        <begin position="609"/>
        <end position="687"/>
    </location>
</feature>
<dbReference type="InterPro" id="IPR009000">
    <property type="entry name" value="Transl_B-barrel_sf"/>
</dbReference>
<evidence type="ECO:0000256" key="5">
    <source>
        <dbReference type="ARBA" id="ARBA00022917"/>
    </source>
</evidence>
<dbReference type="FunFam" id="2.40.30.10:FF:000008">
    <property type="entry name" value="Translation initiation factor IF-2"/>
    <property type="match status" value="1"/>
</dbReference>
<organism evidence="15 16">
    <name type="scientific">Oceanispirochaeta crateris</name>
    <dbReference type="NCBI Taxonomy" id="2518645"/>
    <lineage>
        <taxon>Bacteria</taxon>
        <taxon>Pseudomonadati</taxon>
        <taxon>Spirochaetota</taxon>
        <taxon>Spirochaetia</taxon>
        <taxon>Spirochaetales</taxon>
        <taxon>Spirochaetaceae</taxon>
        <taxon>Oceanispirochaeta</taxon>
    </lineage>
</organism>
<evidence type="ECO:0000259" key="13">
    <source>
        <dbReference type="Pfam" id="PF11987"/>
    </source>
</evidence>
<evidence type="ECO:0000259" key="14">
    <source>
        <dbReference type="Pfam" id="PF22042"/>
    </source>
</evidence>
<dbReference type="Gene3D" id="2.40.30.10">
    <property type="entry name" value="Translation factors"/>
    <property type="match status" value="2"/>
</dbReference>
<evidence type="ECO:0000256" key="10">
    <source>
        <dbReference type="SAM" id="MobiDB-lite"/>
    </source>
</evidence>
<feature type="domain" description="Tr-type G" evidence="11">
    <location>
        <begin position="437"/>
        <end position="593"/>
    </location>
</feature>
<dbReference type="GO" id="GO:0003924">
    <property type="term" value="F:GTPase activity"/>
    <property type="evidence" value="ECO:0007669"/>
    <property type="project" value="UniProtKB-UniRule"/>
</dbReference>
<feature type="domain" description="Translation initiation factor IF- 2" evidence="13">
    <location>
        <begin position="709"/>
        <end position="823"/>
    </location>
</feature>
<dbReference type="SUPFAM" id="SSF50447">
    <property type="entry name" value="Translation proteins"/>
    <property type="match status" value="2"/>
</dbReference>
<dbReference type="Proteomes" id="UP000324209">
    <property type="component" value="Chromosome"/>
</dbReference>
<dbReference type="SUPFAM" id="SSF52156">
    <property type="entry name" value="Initiation factor IF2/eIF5b, domain 3"/>
    <property type="match status" value="1"/>
</dbReference>
<feature type="compositionally biased region" description="Gly residues" evidence="10">
    <location>
        <begin position="223"/>
        <end position="267"/>
    </location>
</feature>
<dbReference type="GO" id="GO:0005525">
    <property type="term" value="F:GTP binding"/>
    <property type="evidence" value="ECO:0007669"/>
    <property type="project" value="UniProtKB-KW"/>
</dbReference>
<reference evidence="15 16" key="1">
    <citation type="submission" date="2019-02" db="EMBL/GenBank/DDBJ databases">
        <title>Complete Genome Sequence and Methylome Analysis of free living Spirochaetas.</title>
        <authorList>
            <person name="Fomenkov A."/>
            <person name="Dubinina G."/>
            <person name="Leshcheva N."/>
            <person name="Mikheeva N."/>
            <person name="Grabovich M."/>
            <person name="Vincze T."/>
            <person name="Roberts R.J."/>
        </authorList>
    </citation>
    <scope>NUCLEOTIDE SEQUENCE [LARGE SCALE GENOMIC DNA]</scope>
    <source>
        <strain evidence="15 16">K2</strain>
    </source>
</reference>
<keyword evidence="3 8" id="KW-0396">Initiation factor</keyword>
<dbReference type="Pfam" id="PF11987">
    <property type="entry name" value="IF-2"/>
    <property type="match status" value="1"/>
</dbReference>
<dbReference type="PROSITE" id="PS01176">
    <property type="entry name" value="IF2"/>
    <property type="match status" value="1"/>
</dbReference>
<dbReference type="FunFam" id="3.40.50.10050:FF:000001">
    <property type="entry name" value="Translation initiation factor IF-2"/>
    <property type="match status" value="1"/>
</dbReference>
<evidence type="ECO:0000259" key="11">
    <source>
        <dbReference type="Pfam" id="PF00009"/>
    </source>
</evidence>
<comment type="subcellular location">
    <subcellularLocation>
        <location evidence="8">Cytoplasm</location>
    </subcellularLocation>
</comment>
<keyword evidence="8" id="KW-0963">Cytoplasm</keyword>
<dbReference type="InterPro" id="IPR027417">
    <property type="entry name" value="P-loop_NTPase"/>
</dbReference>
<keyword evidence="6 8" id="KW-0342">GTP-binding</keyword>
<feature type="binding site" evidence="8">
    <location>
        <begin position="441"/>
        <end position="448"/>
    </location>
    <ligand>
        <name>GTP</name>
        <dbReference type="ChEBI" id="CHEBI:37565"/>
    </ligand>
</feature>
<feature type="region of interest" description="Disordered" evidence="10">
    <location>
        <begin position="44"/>
        <end position="329"/>
    </location>
</feature>
<evidence type="ECO:0000256" key="3">
    <source>
        <dbReference type="ARBA" id="ARBA00022540"/>
    </source>
</evidence>
<evidence type="ECO:0000313" key="15">
    <source>
        <dbReference type="EMBL" id="QEN07652.1"/>
    </source>
</evidence>
<dbReference type="InterPro" id="IPR005225">
    <property type="entry name" value="Small_GTP-bd"/>
</dbReference>
<dbReference type="InterPro" id="IPR006847">
    <property type="entry name" value="IF2_N"/>
</dbReference>
<dbReference type="EMBL" id="CP036150">
    <property type="protein sequence ID" value="QEN07652.1"/>
    <property type="molecule type" value="Genomic_DNA"/>
</dbReference>
<dbReference type="InterPro" id="IPR036925">
    <property type="entry name" value="TIF_IF2_dom3_sf"/>
</dbReference>
<evidence type="ECO:0000313" key="16">
    <source>
        <dbReference type="Proteomes" id="UP000324209"/>
    </source>
</evidence>
<keyword evidence="5 8" id="KW-0648">Protein biosynthesis</keyword>
<evidence type="ECO:0000259" key="12">
    <source>
        <dbReference type="Pfam" id="PF04760"/>
    </source>
</evidence>
<dbReference type="GO" id="GO:0005829">
    <property type="term" value="C:cytosol"/>
    <property type="evidence" value="ECO:0007669"/>
    <property type="project" value="TreeGrafter"/>
</dbReference>
<dbReference type="HAMAP" id="MF_00100_B">
    <property type="entry name" value="IF_2_B"/>
    <property type="match status" value="1"/>
</dbReference>
<dbReference type="OrthoDB" id="9811804at2"/>
<feature type="compositionally biased region" description="Polar residues" evidence="10">
    <location>
        <begin position="145"/>
        <end position="186"/>
    </location>
</feature>
<evidence type="ECO:0000256" key="1">
    <source>
        <dbReference type="ARBA" id="ARBA00007733"/>
    </source>
</evidence>